<evidence type="ECO:0000256" key="3">
    <source>
        <dbReference type="ARBA" id="ARBA00023125"/>
    </source>
</evidence>
<dbReference type="Proteomes" id="UP000285190">
    <property type="component" value="Unassembled WGS sequence"/>
</dbReference>
<reference evidence="6 7" key="1">
    <citation type="submission" date="2018-09" db="EMBL/GenBank/DDBJ databases">
        <authorList>
            <person name="Zhu H."/>
        </authorList>
    </citation>
    <scope>NUCLEOTIDE SEQUENCE [LARGE SCALE GENOMIC DNA]</scope>
    <source>
        <strain evidence="6 7">K2R10-39</strain>
    </source>
</reference>
<dbReference type="FunFam" id="1.10.10.10:FF:000001">
    <property type="entry name" value="LysR family transcriptional regulator"/>
    <property type="match status" value="1"/>
</dbReference>
<dbReference type="InterPro" id="IPR036388">
    <property type="entry name" value="WH-like_DNA-bd_sf"/>
</dbReference>
<accession>A0A418WYL1</accession>
<dbReference type="EMBL" id="QYUN01000002">
    <property type="protein sequence ID" value="RJG05306.1"/>
    <property type="molecule type" value="Genomic_DNA"/>
</dbReference>
<keyword evidence="3" id="KW-0238">DNA-binding</keyword>
<comment type="caution">
    <text evidence="6">The sequence shown here is derived from an EMBL/GenBank/DDBJ whole genome shotgun (WGS) entry which is preliminary data.</text>
</comment>
<dbReference type="SUPFAM" id="SSF46785">
    <property type="entry name" value="Winged helix' DNA-binding domain"/>
    <property type="match status" value="1"/>
</dbReference>
<dbReference type="InterPro" id="IPR000847">
    <property type="entry name" value="LysR_HTH_N"/>
</dbReference>
<evidence type="ECO:0000313" key="7">
    <source>
        <dbReference type="Proteomes" id="UP000285190"/>
    </source>
</evidence>
<dbReference type="GO" id="GO:0003700">
    <property type="term" value="F:DNA-binding transcription factor activity"/>
    <property type="evidence" value="ECO:0007669"/>
    <property type="project" value="InterPro"/>
</dbReference>
<dbReference type="Gene3D" id="3.40.190.10">
    <property type="entry name" value="Periplasmic binding protein-like II"/>
    <property type="match status" value="2"/>
</dbReference>
<dbReference type="AlphaFoldDB" id="A0A418WYL1"/>
<evidence type="ECO:0000259" key="5">
    <source>
        <dbReference type="PROSITE" id="PS50931"/>
    </source>
</evidence>
<evidence type="ECO:0000256" key="1">
    <source>
        <dbReference type="ARBA" id="ARBA00009437"/>
    </source>
</evidence>
<gene>
    <name evidence="6" type="ORF">D3870_04100</name>
</gene>
<dbReference type="RefSeq" id="WP_119736889.1">
    <property type="nucleotide sequence ID" value="NZ_QYUN01000002.1"/>
</dbReference>
<name>A0A418WYL1_9BURK</name>
<dbReference type="PROSITE" id="PS50931">
    <property type="entry name" value="HTH_LYSR"/>
    <property type="match status" value="1"/>
</dbReference>
<keyword evidence="7" id="KW-1185">Reference proteome</keyword>
<dbReference type="InterPro" id="IPR005119">
    <property type="entry name" value="LysR_subst-bd"/>
</dbReference>
<dbReference type="PANTHER" id="PTHR30126">
    <property type="entry name" value="HTH-TYPE TRANSCRIPTIONAL REGULATOR"/>
    <property type="match status" value="1"/>
</dbReference>
<organism evidence="6 7">
    <name type="scientific">Noviherbaspirillum cavernae</name>
    <dbReference type="NCBI Taxonomy" id="2320862"/>
    <lineage>
        <taxon>Bacteria</taxon>
        <taxon>Pseudomonadati</taxon>
        <taxon>Pseudomonadota</taxon>
        <taxon>Betaproteobacteria</taxon>
        <taxon>Burkholderiales</taxon>
        <taxon>Oxalobacteraceae</taxon>
        <taxon>Noviherbaspirillum</taxon>
    </lineage>
</organism>
<sequence length="301" mass="33330">MKMSLQQLETFYWIARLGGFHAAARHLHLTQPTISARIQELEDTLGVRLIERGRQRIEITPAGRDVLAQAEKMLRLADELENLRNRRDPMRGLLRLGANESTAMSGLLELLAQLDKQYPDLRIELTIDVGAALSRRLNARELDVAILSDPISAPHVIDEAIGMADFQWVASSRLALPRGDFTPADIAGRRIVVTPAPSTLYQVADEWFRSADCEPENLGTCNSMLVMTKLVAAGHAVSVLPVSVVRAEIDAGIIRTLPVKPAIAPRPYYVSYLREEQKLGGGIIVRMAREILMQSGLLMPL</sequence>
<dbReference type="OrthoDB" id="9786526at2"/>
<evidence type="ECO:0000256" key="2">
    <source>
        <dbReference type="ARBA" id="ARBA00023015"/>
    </source>
</evidence>
<dbReference type="Gene3D" id="1.10.10.10">
    <property type="entry name" value="Winged helix-like DNA-binding domain superfamily/Winged helix DNA-binding domain"/>
    <property type="match status" value="1"/>
</dbReference>
<keyword evidence="2" id="KW-0805">Transcription regulation</keyword>
<feature type="domain" description="HTH lysR-type" evidence="5">
    <location>
        <begin position="3"/>
        <end position="60"/>
    </location>
</feature>
<proteinExistence type="inferred from homology"/>
<dbReference type="CDD" id="cd05466">
    <property type="entry name" value="PBP2_LTTR_substrate"/>
    <property type="match status" value="1"/>
</dbReference>
<dbReference type="PANTHER" id="PTHR30126:SF77">
    <property type="entry name" value="TRANSCRIPTIONAL REGULATORY PROTEIN"/>
    <property type="match status" value="1"/>
</dbReference>
<evidence type="ECO:0000256" key="4">
    <source>
        <dbReference type="ARBA" id="ARBA00023163"/>
    </source>
</evidence>
<dbReference type="Pfam" id="PF00126">
    <property type="entry name" value="HTH_1"/>
    <property type="match status" value="1"/>
</dbReference>
<dbReference type="Pfam" id="PF03466">
    <property type="entry name" value="LysR_substrate"/>
    <property type="match status" value="1"/>
</dbReference>
<dbReference type="GO" id="GO:0000976">
    <property type="term" value="F:transcription cis-regulatory region binding"/>
    <property type="evidence" value="ECO:0007669"/>
    <property type="project" value="TreeGrafter"/>
</dbReference>
<dbReference type="InterPro" id="IPR036390">
    <property type="entry name" value="WH_DNA-bd_sf"/>
</dbReference>
<dbReference type="PRINTS" id="PR00039">
    <property type="entry name" value="HTHLYSR"/>
</dbReference>
<protein>
    <submittedName>
        <fullName evidence="6">LysR family transcriptional regulator</fullName>
    </submittedName>
</protein>
<keyword evidence="4" id="KW-0804">Transcription</keyword>
<dbReference type="SUPFAM" id="SSF53850">
    <property type="entry name" value="Periplasmic binding protein-like II"/>
    <property type="match status" value="1"/>
</dbReference>
<comment type="similarity">
    <text evidence="1">Belongs to the LysR transcriptional regulatory family.</text>
</comment>
<evidence type="ECO:0000313" key="6">
    <source>
        <dbReference type="EMBL" id="RJG05306.1"/>
    </source>
</evidence>